<dbReference type="AlphaFoldDB" id="A0A6A6WWL5"/>
<dbReference type="GO" id="GO:0004519">
    <property type="term" value="F:endonuclease activity"/>
    <property type="evidence" value="ECO:0007669"/>
    <property type="project" value="TreeGrafter"/>
</dbReference>
<evidence type="ECO:0000313" key="4">
    <source>
        <dbReference type="Proteomes" id="UP000799757"/>
    </source>
</evidence>
<dbReference type="Gene3D" id="3.30.1370.110">
    <property type="match status" value="1"/>
</dbReference>
<evidence type="ECO:0000259" key="2">
    <source>
        <dbReference type="PROSITE" id="PS50828"/>
    </source>
</evidence>
<organism evidence="3 4">
    <name type="scientific">Melanomma pulvis-pyrius CBS 109.77</name>
    <dbReference type="NCBI Taxonomy" id="1314802"/>
    <lineage>
        <taxon>Eukaryota</taxon>
        <taxon>Fungi</taxon>
        <taxon>Dikarya</taxon>
        <taxon>Ascomycota</taxon>
        <taxon>Pezizomycotina</taxon>
        <taxon>Dothideomycetes</taxon>
        <taxon>Pleosporomycetidae</taxon>
        <taxon>Pleosporales</taxon>
        <taxon>Melanommataceae</taxon>
        <taxon>Melanomma</taxon>
    </lineage>
</organism>
<dbReference type="Proteomes" id="UP000799757">
    <property type="component" value="Unassembled WGS sequence"/>
</dbReference>
<feature type="region of interest" description="Disordered" evidence="1">
    <location>
        <begin position="53"/>
        <end position="119"/>
    </location>
</feature>
<dbReference type="PANTHER" id="PTHR46535">
    <property type="entry name" value="NEDD4-BINDING PROTEIN 2"/>
    <property type="match status" value="1"/>
</dbReference>
<protein>
    <recommendedName>
        <fullName evidence="2">Smr domain-containing protein</fullName>
    </recommendedName>
</protein>
<dbReference type="Pfam" id="PF08590">
    <property type="entry name" value="DUF1771"/>
    <property type="match status" value="1"/>
</dbReference>
<accession>A0A6A6WWL5</accession>
<dbReference type="Pfam" id="PF26286">
    <property type="entry name" value="UBA_10"/>
    <property type="match status" value="1"/>
</dbReference>
<feature type="compositionally biased region" description="Polar residues" evidence="1">
    <location>
        <begin position="77"/>
        <end position="98"/>
    </location>
</feature>
<dbReference type="SMART" id="SM00463">
    <property type="entry name" value="SMR"/>
    <property type="match status" value="1"/>
</dbReference>
<dbReference type="InterPro" id="IPR036063">
    <property type="entry name" value="Smr_dom_sf"/>
</dbReference>
<dbReference type="EMBL" id="MU002226">
    <property type="protein sequence ID" value="KAF2788323.1"/>
    <property type="molecule type" value="Genomic_DNA"/>
</dbReference>
<feature type="compositionally biased region" description="Low complexity" evidence="1">
    <location>
        <begin position="99"/>
        <end position="114"/>
    </location>
</feature>
<feature type="compositionally biased region" description="Polar residues" evidence="1">
    <location>
        <begin position="60"/>
        <end position="70"/>
    </location>
</feature>
<dbReference type="PANTHER" id="PTHR46535:SF1">
    <property type="entry name" value="NEDD4-BINDING PROTEIN 2"/>
    <property type="match status" value="1"/>
</dbReference>
<dbReference type="SUPFAM" id="SSF160443">
    <property type="entry name" value="SMR domain-like"/>
    <property type="match status" value="1"/>
</dbReference>
<dbReference type="GO" id="GO:0005634">
    <property type="term" value="C:nucleus"/>
    <property type="evidence" value="ECO:0007669"/>
    <property type="project" value="TreeGrafter"/>
</dbReference>
<dbReference type="InterPro" id="IPR002625">
    <property type="entry name" value="Smr_dom"/>
</dbReference>
<evidence type="ECO:0000313" key="3">
    <source>
        <dbReference type="EMBL" id="KAF2788323.1"/>
    </source>
</evidence>
<keyword evidence="4" id="KW-1185">Reference proteome</keyword>
<dbReference type="SMART" id="SM01162">
    <property type="entry name" value="DUF1771"/>
    <property type="match status" value="1"/>
</dbReference>
<dbReference type="CDD" id="cd14279">
    <property type="entry name" value="CUE"/>
    <property type="match status" value="1"/>
</dbReference>
<proteinExistence type="predicted"/>
<dbReference type="OrthoDB" id="443981at2759"/>
<dbReference type="PROSITE" id="PS50828">
    <property type="entry name" value="SMR"/>
    <property type="match status" value="1"/>
</dbReference>
<sequence>MADDLHLLEKEFCPPIDPALVHAIYSDFAGTPDGIEQARGLLEDLKKAALDEQWSDFDPSGSSGDTTRSSPGKESDEATSSPGTTVTECTNLSNDFSTLSLGGRSESEGSSDGGYFRDTERFDTPTKELLLAETFPTLRPDFVAYTLKKCNNNFSKATDELLNHVYFEDSRASPTEEAVAVKGVDAFAEEFHVPHRKKKGKGKRKQRASSLLYEINSPSPSDSDAPALPANKWLDSNRDVEFITSRTKLSSNAIASLYHRNGASRPATIMAILEKDVTANQKEKEPDATIVQAAIQLTSDFPSIDLDYAIALIRISAPSTANAHELAKGLTVRPGTTSRINGAINVIPQYAPVNLFDSTSESTRLPSLPPSALPRTTTSLAAARGEAFNQASAAYRKGKSTPMMKAVAGYYSQVGRDINANLKAMNETDADALVTSQSSARHLDLHGVSVQSAVRISKERVQAWWSGLGEERIPGGGRKGVGEGYRIITGLGRHSEGGRAKIGPAVVRALVKEGWKIEVGTGELLVVGLARRR</sequence>
<gene>
    <name evidence="3" type="ORF">K505DRAFT_315072</name>
</gene>
<feature type="domain" description="Smr" evidence="2">
    <location>
        <begin position="443"/>
        <end position="530"/>
    </location>
</feature>
<reference evidence="3" key="1">
    <citation type="journal article" date="2020" name="Stud. Mycol.">
        <title>101 Dothideomycetes genomes: a test case for predicting lifestyles and emergence of pathogens.</title>
        <authorList>
            <person name="Haridas S."/>
            <person name="Albert R."/>
            <person name="Binder M."/>
            <person name="Bloem J."/>
            <person name="Labutti K."/>
            <person name="Salamov A."/>
            <person name="Andreopoulos B."/>
            <person name="Baker S."/>
            <person name="Barry K."/>
            <person name="Bills G."/>
            <person name="Bluhm B."/>
            <person name="Cannon C."/>
            <person name="Castanera R."/>
            <person name="Culley D."/>
            <person name="Daum C."/>
            <person name="Ezra D."/>
            <person name="Gonzalez J."/>
            <person name="Henrissat B."/>
            <person name="Kuo A."/>
            <person name="Liang C."/>
            <person name="Lipzen A."/>
            <person name="Lutzoni F."/>
            <person name="Magnuson J."/>
            <person name="Mondo S."/>
            <person name="Nolan M."/>
            <person name="Ohm R."/>
            <person name="Pangilinan J."/>
            <person name="Park H.-J."/>
            <person name="Ramirez L."/>
            <person name="Alfaro M."/>
            <person name="Sun H."/>
            <person name="Tritt A."/>
            <person name="Yoshinaga Y."/>
            <person name="Zwiers L.-H."/>
            <person name="Turgeon B."/>
            <person name="Goodwin S."/>
            <person name="Spatafora J."/>
            <person name="Crous P."/>
            <person name="Grigoriev I."/>
        </authorList>
    </citation>
    <scope>NUCLEOTIDE SEQUENCE</scope>
    <source>
        <strain evidence="3">CBS 109.77</strain>
    </source>
</reference>
<dbReference type="InterPro" id="IPR058864">
    <property type="entry name" value="UBA_10"/>
</dbReference>
<dbReference type="InterPro" id="IPR013899">
    <property type="entry name" value="DUF1771"/>
</dbReference>
<evidence type="ECO:0000256" key="1">
    <source>
        <dbReference type="SAM" id="MobiDB-lite"/>
    </source>
</evidence>
<dbReference type="InterPro" id="IPR052772">
    <property type="entry name" value="Endo/PolyKinase_Domain-Protein"/>
</dbReference>
<name>A0A6A6WWL5_9PLEO</name>